<evidence type="ECO:0000313" key="6">
    <source>
        <dbReference type="EnsemblPlants" id="KEH29190"/>
    </source>
</evidence>
<feature type="region of interest" description="Disordered" evidence="2">
    <location>
        <begin position="30"/>
        <end position="53"/>
    </location>
</feature>
<dbReference type="EMBL" id="CM001220">
    <property type="protein sequence ID" value="KEH29190.1"/>
    <property type="molecule type" value="Genomic_DNA"/>
</dbReference>
<dbReference type="PANTHER" id="PTHR46326:SF25">
    <property type="entry name" value="CYS2_HIS2 ZINC-FINGER TRANSCRIPTION FACTOR"/>
    <property type="match status" value="1"/>
</dbReference>
<keyword evidence="7" id="KW-1185">Reference proteome</keyword>
<dbReference type="AlphaFoldDB" id="A0A072UTH2"/>
<feature type="domain" description="C2H2-type" evidence="3">
    <location>
        <begin position="278"/>
        <end position="300"/>
    </location>
</feature>
<proteinExistence type="predicted"/>
<dbReference type="PANTHER" id="PTHR46326">
    <property type="entry name" value="ZINC FINGER PROTEIN ZAT1-RELATED"/>
    <property type="match status" value="1"/>
</dbReference>
<dbReference type="InterPro" id="IPR044303">
    <property type="entry name" value="ZAT1/4/9"/>
</dbReference>
<dbReference type="PROSITE" id="PS50157">
    <property type="entry name" value="ZINC_FINGER_C2H2_2"/>
    <property type="match status" value="3"/>
</dbReference>
<reference evidence="4 7" key="2">
    <citation type="journal article" date="2014" name="BMC Genomics">
        <title>An improved genome release (version Mt4.0) for the model legume Medicago truncatula.</title>
        <authorList>
            <person name="Tang H."/>
            <person name="Krishnakumar V."/>
            <person name="Bidwell S."/>
            <person name="Rosen B."/>
            <person name="Chan A."/>
            <person name="Zhou S."/>
            <person name="Gentzbittel L."/>
            <person name="Childs K.L."/>
            <person name="Yandell M."/>
            <person name="Gundlach H."/>
            <person name="Mayer K.F."/>
            <person name="Schwartz D.C."/>
            <person name="Town C.D."/>
        </authorList>
    </citation>
    <scope>GENOME REANNOTATION</scope>
    <source>
        <strain evidence="4">A17</strain>
        <strain evidence="6 7">cv. Jemalong A17</strain>
    </source>
</reference>
<dbReference type="Proteomes" id="UP000002051">
    <property type="component" value="Chromosome 4"/>
</dbReference>
<evidence type="ECO:0000259" key="3">
    <source>
        <dbReference type="PROSITE" id="PS50157"/>
    </source>
</evidence>
<feature type="region of interest" description="Disordered" evidence="2">
    <location>
        <begin position="87"/>
        <end position="134"/>
    </location>
</feature>
<dbReference type="Pfam" id="PF13912">
    <property type="entry name" value="zf-C2H2_6"/>
    <property type="match status" value="3"/>
</dbReference>
<organism evidence="4 7">
    <name type="scientific">Medicago truncatula</name>
    <name type="common">Barrel medic</name>
    <name type="synonym">Medicago tribuloides</name>
    <dbReference type="NCBI Taxonomy" id="3880"/>
    <lineage>
        <taxon>Eukaryota</taxon>
        <taxon>Viridiplantae</taxon>
        <taxon>Streptophyta</taxon>
        <taxon>Embryophyta</taxon>
        <taxon>Tracheophyta</taxon>
        <taxon>Spermatophyta</taxon>
        <taxon>Magnoliopsida</taxon>
        <taxon>eudicotyledons</taxon>
        <taxon>Gunneridae</taxon>
        <taxon>Pentapetalae</taxon>
        <taxon>rosids</taxon>
        <taxon>fabids</taxon>
        <taxon>Fabales</taxon>
        <taxon>Fabaceae</taxon>
        <taxon>Papilionoideae</taxon>
        <taxon>50 kb inversion clade</taxon>
        <taxon>NPAAA clade</taxon>
        <taxon>Hologalegina</taxon>
        <taxon>IRL clade</taxon>
        <taxon>Trifolieae</taxon>
        <taxon>Medicago</taxon>
    </lineage>
</organism>
<evidence type="ECO:0000256" key="1">
    <source>
        <dbReference type="PROSITE-ProRule" id="PRU00042"/>
    </source>
</evidence>
<feature type="compositionally biased region" description="Acidic residues" evidence="2">
    <location>
        <begin position="177"/>
        <end position="209"/>
    </location>
</feature>
<evidence type="ECO:0000313" key="8">
    <source>
        <dbReference type="Proteomes" id="UP000265566"/>
    </source>
</evidence>
<reference evidence="4 7" key="1">
    <citation type="journal article" date="2011" name="Nature">
        <title>The Medicago genome provides insight into the evolution of rhizobial symbioses.</title>
        <authorList>
            <person name="Young N.D."/>
            <person name="Debelle F."/>
            <person name="Oldroyd G.E."/>
            <person name="Geurts R."/>
            <person name="Cannon S.B."/>
            <person name="Udvardi M.K."/>
            <person name="Benedito V.A."/>
            <person name="Mayer K.F."/>
            <person name="Gouzy J."/>
            <person name="Schoof H."/>
            <person name="Van de Peer Y."/>
            <person name="Proost S."/>
            <person name="Cook D.R."/>
            <person name="Meyers B.C."/>
            <person name="Spannagl M."/>
            <person name="Cheung F."/>
            <person name="De Mita S."/>
            <person name="Krishnakumar V."/>
            <person name="Gundlach H."/>
            <person name="Zhou S."/>
            <person name="Mudge J."/>
            <person name="Bharti A.K."/>
            <person name="Murray J.D."/>
            <person name="Naoumkina M.A."/>
            <person name="Rosen B."/>
            <person name="Silverstein K.A."/>
            <person name="Tang H."/>
            <person name="Rombauts S."/>
            <person name="Zhao P.X."/>
            <person name="Zhou P."/>
            <person name="Barbe V."/>
            <person name="Bardou P."/>
            <person name="Bechner M."/>
            <person name="Bellec A."/>
            <person name="Berger A."/>
            <person name="Berges H."/>
            <person name="Bidwell S."/>
            <person name="Bisseling T."/>
            <person name="Choisne N."/>
            <person name="Couloux A."/>
            <person name="Denny R."/>
            <person name="Deshpande S."/>
            <person name="Dai X."/>
            <person name="Doyle J.J."/>
            <person name="Dudez A.M."/>
            <person name="Farmer A.D."/>
            <person name="Fouteau S."/>
            <person name="Franken C."/>
            <person name="Gibelin C."/>
            <person name="Gish J."/>
            <person name="Goldstein S."/>
            <person name="Gonzalez A.J."/>
            <person name="Green P.J."/>
            <person name="Hallab A."/>
            <person name="Hartog M."/>
            <person name="Hua A."/>
            <person name="Humphray S.J."/>
            <person name="Jeong D.H."/>
            <person name="Jing Y."/>
            <person name="Jocker A."/>
            <person name="Kenton S.M."/>
            <person name="Kim D.J."/>
            <person name="Klee K."/>
            <person name="Lai H."/>
            <person name="Lang C."/>
            <person name="Lin S."/>
            <person name="Macmil S.L."/>
            <person name="Magdelenat G."/>
            <person name="Matthews L."/>
            <person name="McCorrison J."/>
            <person name="Monaghan E.L."/>
            <person name="Mun J.H."/>
            <person name="Najar F.Z."/>
            <person name="Nicholson C."/>
            <person name="Noirot C."/>
            <person name="O'Bleness M."/>
            <person name="Paule C.R."/>
            <person name="Poulain J."/>
            <person name="Prion F."/>
            <person name="Qin B."/>
            <person name="Qu C."/>
            <person name="Retzel E.F."/>
            <person name="Riddle C."/>
            <person name="Sallet E."/>
            <person name="Samain S."/>
            <person name="Samson N."/>
            <person name="Sanders I."/>
            <person name="Saurat O."/>
            <person name="Scarpelli C."/>
            <person name="Schiex T."/>
            <person name="Segurens B."/>
            <person name="Severin A.J."/>
            <person name="Sherrier D.J."/>
            <person name="Shi R."/>
            <person name="Sims S."/>
            <person name="Singer S.R."/>
            <person name="Sinharoy S."/>
            <person name="Sterck L."/>
            <person name="Viollet A."/>
            <person name="Wang B.B."/>
            <person name="Wang K."/>
            <person name="Wang M."/>
            <person name="Wang X."/>
            <person name="Warfsmann J."/>
            <person name="Weissenbach J."/>
            <person name="White D.D."/>
            <person name="White J.D."/>
            <person name="Wiley G.B."/>
            <person name="Wincker P."/>
            <person name="Xing Y."/>
            <person name="Yang L."/>
            <person name="Yao Z."/>
            <person name="Ying F."/>
            <person name="Zhai J."/>
            <person name="Zhou L."/>
            <person name="Zuber A."/>
            <person name="Denarie J."/>
            <person name="Dixon R.A."/>
            <person name="May G.D."/>
            <person name="Schwartz D.C."/>
            <person name="Rogers J."/>
            <person name="Quetier F."/>
            <person name="Town C.D."/>
            <person name="Roe B.A."/>
        </authorList>
    </citation>
    <scope>NUCLEOTIDE SEQUENCE [LARGE SCALE GENOMIC DNA]</scope>
    <source>
        <strain evidence="4">A17</strain>
        <strain evidence="6 7">cv. Jemalong A17</strain>
    </source>
</reference>
<dbReference type="OrthoDB" id="9411774at2759"/>
<dbReference type="Gene3D" id="3.30.160.60">
    <property type="entry name" value="Classic Zinc Finger"/>
    <property type="match status" value="1"/>
</dbReference>
<evidence type="ECO:0000313" key="5">
    <source>
        <dbReference type="EMBL" id="RHN59381.1"/>
    </source>
</evidence>
<dbReference type="HOGENOM" id="CLU_029000_2_0_1"/>
<reference evidence="8" key="4">
    <citation type="journal article" date="2018" name="Nat. Plants">
        <title>Whole-genome landscape of Medicago truncatula symbiotic genes.</title>
        <authorList>
            <person name="Pecrix Y."/>
            <person name="Staton S.E."/>
            <person name="Sallet E."/>
            <person name="Lelandais-Briere C."/>
            <person name="Moreau S."/>
            <person name="Carrere S."/>
            <person name="Blein T."/>
            <person name="Jardinaud M.F."/>
            <person name="Latrasse D."/>
            <person name="Zouine M."/>
            <person name="Zahm M."/>
            <person name="Kreplak J."/>
            <person name="Mayjonade B."/>
            <person name="Satge C."/>
            <person name="Perez M."/>
            <person name="Cauet S."/>
            <person name="Marande W."/>
            <person name="Chantry-Darmon C."/>
            <person name="Lopez-Roques C."/>
            <person name="Bouchez O."/>
            <person name="Berard A."/>
            <person name="Debelle F."/>
            <person name="Munos S."/>
            <person name="Bendahmane A."/>
            <person name="Berges H."/>
            <person name="Niebel A."/>
            <person name="Buitink J."/>
            <person name="Frugier F."/>
            <person name="Benhamed M."/>
            <person name="Crespi M."/>
            <person name="Gouzy J."/>
            <person name="Gamas P."/>
        </authorList>
    </citation>
    <scope>NUCLEOTIDE SEQUENCE [LARGE SCALE GENOMIC DNA]</scope>
    <source>
        <strain evidence="8">cv. Jemalong A17</strain>
    </source>
</reference>
<feature type="region of interest" description="Disordered" evidence="2">
    <location>
        <begin position="339"/>
        <end position="378"/>
    </location>
</feature>
<dbReference type="EMBL" id="PSQE01000004">
    <property type="protein sequence ID" value="RHN59381.1"/>
    <property type="molecule type" value="Genomic_DNA"/>
</dbReference>
<keyword evidence="1 4" id="KW-0479">Metal-binding</keyword>
<sequence>MMEKHKCKFCMRSFSNGRALGGHMRSHMMNLPKQTESPTPPPPRAPTVQLSFEAESASSLSSYGLRENPKRSFRFTDPNQFIDAGSIILQEDRGSETESSKNPTGPRSKRVKKDNDPVKNSVQNESFSVLSSSSDITTEEEVAFFLISLSREDNNIWKTHTQRHDQQHQDDQYEQQQVEEDEDQEEDEDVEEEEEEEESEAESEEEEEELKPLKKVRGRYKCDTCNKVFRSYQALGGHRASHKKNKQVAESGGDYSISQHHEKINIEKNINVSEKKIHECPICFREFASGQALGGHRRTHNIGFGSASASTSAAAITTMVRRNVKVARVSANVGDSLLDLNFPAPMDEDEDEHEDNGDDDVSQVEGSAVSDAEFVKPH</sequence>
<feature type="compositionally biased region" description="Polar residues" evidence="2">
    <location>
        <begin position="118"/>
        <end position="134"/>
    </location>
</feature>
<keyword evidence="1 4" id="KW-0863">Zinc-finger</keyword>
<dbReference type="Proteomes" id="UP000265566">
    <property type="component" value="Chromosome 4"/>
</dbReference>
<evidence type="ECO:0000313" key="7">
    <source>
        <dbReference type="Proteomes" id="UP000002051"/>
    </source>
</evidence>
<reference evidence="6" key="3">
    <citation type="submission" date="2015-04" db="UniProtKB">
        <authorList>
            <consortium name="EnsemblPlants"/>
        </authorList>
    </citation>
    <scope>IDENTIFICATION</scope>
    <source>
        <strain evidence="6">cv. Jemalong A17</strain>
    </source>
</reference>
<dbReference type="EnsemblPlants" id="KEH29190">
    <property type="protein sequence ID" value="KEH29190"/>
    <property type="gene ID" value="MTR_4g027440"/>
</dbReference>
<dbReference type="InterPro" id="IPR036236">
    <property type="entry name" value="Znf_C2H2_sf"/>
</dbReference>
<dbReference type="SMART" id="SM00355">
    <property type="entry name" value="ZnF_C2H2"/>
    <property type="match status" value="3"/>
</dbReference>
<feature type="compositionally biased region" description="Basic and acidic residues" evidence="2">
    <location>
        <begin position="162"/>
        <end position="171"/>
    </location>
</feature>
<feature type="compositionally biased region" description="Acidic residues" evidence="2">
    <location>
        <begin position="346"/>
        <end position="362"/>
    </location>
</feature>
<dbReference type="InterPro" id="IPR013087">
    <property type="entry name" value="Znf_C2H2_type"/>
</dbReference>
<evidence type="ECO:0000313" key="4">
    <source>
        <dbReference type="EMBL" id="KEH29190.1"/>
    </source>
</evidence>
<keyword evidence="1 4" id="KW-0862">Zinc</keyword>
<dbReference type="PROSITE" id="PS00028">
    <property type="entry name" value="ZINC_FINGER_C2H2_1"/>
    <property type="match status" value="3"/>
</dbReference>
<dbReference type="GO" id="GO:0008270">
    <property type="term" value="F:zinc ion binding"/>
    <property type="evidence" value="ECO:0007669"/>
    <property type="project" value="UniProtKB-KW"/>
</dbReference>
<feature type="domain" description="C2H2-type" evidence="3">
    <location>
        <begin position="5"/>
        <end position="32"/>
    </location>
</feature>
<dbReference type="Gramene" id="rna21407">
    <property type="protein sequence ID" value="RHN59381.1"/>
    <property type="gene ID" value="gene21407"/>
</dbReference>
<feature type="region of interest" description="Disordered" evidence="2">
    <location>
        <begin position="160"/>
        <end position="212"/>
    </location>
</feature>
<feature type="compositionally biased region" description="Basic and acidic residues" evidence="2">
    <location>
        <begin position="90"/>
        <end position="99"/>
    </location>
</feature>
<accession>A0A072UTH2</accession>
<dbReference type="STRING" id="3880.A0A072UTH2"/>
<gene>
    <name evidence="6" type="primary">25491695</name>
    <name evidence="4" type="ordered locus">MTR_4g027440</name>
    <name evidence="5" type="ORF">MtrunA17_Chr4g0012691</name>
</gene>
<name>A0A072UTH2_MEDTR</name>
<protein>
    <submittedName>
        <fullName evidence="4">Cys2/His2 zinc-finger transcription factor</fullName>
    </submittedName>
    <submittedName>
        <fullName evidence="5">Putative transcription factor C2H2 family</fullName>
    </submittedName>
</protein>
<feature type="region of interest" description="Disordered" evidence="2">
    <location>
        <begin position="236"/>
        <end position="256"/>
    </location>
</feature>
<evidence type="ECO:0000256" key="2">
    <source>
        <dbReference type="SAM" id="MobiDB-lite"/>
    </source>
</evidence>
<dbReference type="GO" id="GO:0006355">
    <property type="term" value="P:regulation of DNA-templated transcription"/>
    <property type="evidence" value="ECO:0007669"/>
    <property type="project" value="InterPro"/>
</dbReference>
<reference evidence="5" key="5">
    <citation type="journal article" date="2018" name="Nat. Plants">
        <title>Whole-genome landscape of Medicago truncatula symbiotic genes.</title>
        <authorList>
            <person name="Pecrix Y."/>
            <person name="Gamas P."/>
            <person name="Carrere S."/>
        </authorList>
    </citation>
    <scope>NUCLEOTIDE SEQUENCE</scope>
    <source>
        <tissue evidence="5">Leaves</tissue>
    </source>
</reference>
<dbReference type="SUPFAM" id="SSF57667">
    <property type="entry name" value="beta-beta-alpha zinc fingers"/>
    <property type="match status" value="2"/>
</dbReference>
<feature type="domain" description="C2H2-type" evidence="3">
    <location>
        <begin position="220"/>
        <end position="247"/>
    </location>
</feature>
<dbReference type="KEGG" id="mtr:25491695"/>